<dbReference type="SFLD" id="SFLDS00029">
    <property type="entry name" value="Radical_SAM"/>
    <property type="match status" value="1"/>
</dbReference>
<dbReference type="PANTHER" id="PTHR43409">
    <property type="entry name" value="ANAEROBIC MAGNESIUM-PROTOPORPHYRIN IX MONOMETHYL ESTER CYCLASE-RELATED"/>
    <property type="match status" value="1"/>
</dbReference>
<dbReference type="SFLD" id="SFLDG01082">
    <property type="entry name" value="B12-binding_domain_containing"/>
    <property type="match status" value="1"/>
</dbReference>
<dbReference type="InterPro" id="IPR023404">
    <property type="entry name" value="rSAM_horseshoe"/>
</dbReference>
<keyword evidence="5" id="KW-0411">Iron-sulfur</keyword>
<evidence type="ECO:0000313" key="7">
    <source>
        <dbReference type="EMBL" id="SET34600.1"/>
    </source>
</evidence>
<dbReference type="Pfam" id="PF04055">
    <property type="entry name" value="Radical_SAM"/>
    <property type="match status" value="1"/>
</dbReference>
<dbReference type="InterPro" id="IPR007197">
    <property type="entry name" value="rSAM"/>
</dbReference>
<dbReference type="GO" id="GO:0031419">
    <property type="term" value="F:cobalamin binding"/>
    <property type="evidence" value="ECO:0007669"/>
    <property type="project" value="InterPro"/>
</dbReference>
<evidence type="ECO:0000256" key="5">
    <source>
        <dbReference type="ARBA" id="ARBA00023014"/>
    </source>
</evidence>
<dbReference type="GO" id="GO:0003824">
    <property type="term" value="F:catalytic activity"/>
    <property type="evidence" value="ECO:0007669"/>
    <property type="project" value="InterPro"/>
</dbReference>
<evidence type="ECO:0000259" key="6">
    <source>
        <dbReference type="PROSITE" id="PS51332"/>
    </source>
</evidence>
<dbReference type="InterPro" id="IPR006158">
    <property type="entry name" value="Cobalamin-bd"/>
</dbReference>
<accession>A0A1I0DQF3</accession>
<reference evidence="7 8" key="1">
    <citation type="submission" date="2016-10" db="EMBL/GenBank/DDBJ databases">
        <authorList>
            <person name="de Groot N.N."/>
        </authorList>
    </citation>
    <scope>NUCLEOTIDE SEQUENCE [LARGE SCALE GENOMIC DNA]</scope>
    <source>
        <strain evidence="7 8">DSM 1801</strain>
    </source>
</reference>
<dbReference type="RefSeq" id="WP_092478200.1">
    <property type="nucleotide sequence ID" value="NZ_FOHN01000016.1"/>
</dbReference>
<name>A0A1I0DQF3_9FIRM</name>
<dbReference type="InterPro" id="IPR058240">
    <property type="entry name" value="rSAM_sf"/>
</dbReference>
<organism evidence="7 8">
    <name type="scientific">[Clostridium] polysaccharolyticum</name>
    <dbReference type="NCBI Taxonomy" id="29364"/>
    <lineage>
        <taxon>Bacteria</taxon>
        <taxon>Bacillati</taxon>
        <taxon>Bacillota</taxon>
        <taxon>Clostridia</taxon>
        <taxon>Lachnospirales</taxon>
        <taxon>Lachnospiraceae</taxon>
    </lineage>
</organism>
<comment type="cofactor">
    <cofactor evidence="1">
        <name>[4Fe-4S] cluster</name>
        <dbReference type="ChEBI" id="CHEBI:49883"/>
    </cofactor>
</comment>
<sequence>MKVTISFVPQKRMFNSRGLDSQPVQSIYLLGKILKKSDYDVTIVDPYFLEDLDVTDPVEVERRLLKDTDALLLSVNTFNWGNTKTLIESAKKARIDIPIIVGGIHASSFDQYIIEHSPVDVVIRGEGEKRDALVLEKLSKKDWNGLKEIKGITYRDDKGNLIRNADAIPLTVDEYNEYNADSPFHCLPKGVYNGIPCETSRGCMYNCIFCGIDGHRSWKSLTVKNTIHKIEQAIENVQMLTNNGFLTITDDCFTSNKERMITVLNYLNRRPDNFQLVLEGRLNELQSPEVMAAINIDRVKRFLVGVECGYNEGLKKVRKGYTVDSLERCLSNIKASGLNKMIYCSFIIALPWETEKECIQTIRFAAKIMEKYGVQSNISFWSIIPSELWTTRVEYGIQLDETFFDNPLWFFHNENQMDEFRRIHPNLSAKGLIKVEKVLAMYRERGYKLTDN</sequence>
<evidence type="ECO:0000256" key="3">
    <source>
        <dbReference type="ARBA" id="ARBA00022723"/>
    </source>
</evidence>
<dbReference type="OrthoDB" id="9801659at2"/>
<evidence type="ECO:0000256" key="2">
    <source>
        <dbReference type="ARBA" id="ARBA00022691"/>
    </source>
</evidence>
<dbReference type="Proteomes" id="UP000199800">
    <property type="component" value="Unassembled WGS sequence"/>
</dbReference>
<dbReference type="SMART" id="SM00729">
    <property type="entry name" value="Elp3"/>
    <property type="match status" value="1"/>
</dbReference>
<dbReference type="InterPro" id="IPR051198">
    <property type="entry name" value="BchE-like"/>
</dbReference>
<dbReference type="Gene3D" id="3.40.50.280">
    <property type="entry name" value="Cobalamin-binding domain"/>
    <property type="match status" value="1"/>
</dbReference>
<protein>
    <submittedName>
        <fullName evidence="7">Radical SAM superfamily enzyme YgiQ, UPF0313 family</fullName>
    </submittedName>
</protein>
<proteinExistence type="predicted"/>
<keyword evidence="4" id="KW-0408">Iron</keyword>
<dbReference type="SFLD" id="SFLDG01123">
    <property type="entry name" value="methyltransferase_(Class_B)"/>
    <property type="match status" value="1"/>
</dbReference>
<evidence type="ECO:0000256" key="4">
    <source>
        <dbReference type="ARBA" id="ARBA00023004"/>
    </source>
</evidence>
<dbReference type="EMBL" id="FOHN01000016">
    <property type="protein sequence ID" value="SET34600.1"/>
    <property type="molecule type" value="Genomic_DNA"/>
</dbReference>
<evidence type="ECO:0000256" key="1">
    <source>
        <dbReference type="ARBA" id="ARBA00001966"/>
    </source>
</evidence>
<dbReference type="Pfam" id="PF02310">
    <property type="entry name" value="B12-binding"/>
    <property type="match status" value="1"/>
</dbReference>
<keyword evidence="8" id="KW-1185">Reference proteome</keyword>
<keyword evidence="2" id="KW-0949">S-adenosyl-L-methionine</keyword>
<dbReference type="STRING" id="29364.SAMN04487772_1165"/>
<dbReference type="AlphaFoldDB" id="A0A1I0DQF3"/>
<dbReference type="GO" id="GO:0051539">
    <property type="term" value="F:4 iron, 4 sulfur cluster binding"/>
    <property type="evidence" value="ECO:0007669"/>
    <property type="project" value="UniProtKB-KW"/>
</dbReference>
<dbReference type="SUPFAM" id="SSF102114">
    <property type="entry name" value="Radical SAM enzymes"/>
    <property type="match status" value="1"/>
</dbReference>
<feature type="domain" description="B12-binding" evidence="6">
    <location>
        <begin position="9"/>
        <end position="145"/>
    </location>
</feature>
<dbReference type="InterPro" id="IPR034466">
    <property type="entry name" value="Methyltransferase_Class_B"/>
</dbReference>
<keyword evidence="3" id="KW-0479">Metal-binding</keyword>
<evidence type="ECO:0000313" key="8">
    <source>
        <dbReference type="Proteomes" id="UP000199800"/>
    </source>
</evidence>
<dbReference type="Gene3D" id="3.80.30.20">
    <property type="entry name" value="tm_1862 like domain"/>
    <property type="match status" value="1"/>
</dbReference>
<dbReference type="GO" id="GO:0046872">
    <property type="term" value="F:metal ion binding"/>
    <property type="evidence" value="ECO:0007669"/>
    <property type="project" value="UniProtKB-KW"/>
</dbReference>
<gene>
    <name evidence="7" type="ORF">SAMN04487772_1165</name>
</gene>
<dbReference type="InterPro" id="IPR006638">
    <property type="entry name" value="Elp3/MiaA/NifB-like_rSAM"/>
</dbReference>
<dbReference type="PROSITE" id="PS51332">
    <property type="entry name" value="B12_BINDING"/>
    <property type="match status" value="1"/>
</dbReference>